<keyword evidence="2 6" id="KW-0049">Antioxidant</keyword>
<feature type="active site" description="Cysteine sulfenic acid (-SOH) intermediate" evidence="6">
    <location>
        <position position="137"/>
    </location>
</feature>
<keyword evidence="5 6" id="KW-0676">Redox-active center</keyword>
<dbReference type="InterPro" id="IPR004674">
    <property type="entry name" value="AhpD"/>
</dbReference>
<dbReference type="SUPFAM" id="SSF69118">
    <property type="entry name" value="AhpD-like"/>
    <property type="match status" value="1"/>
</dbReference>
<comment type="similarity">
    <text evidence="6">Belongs to the AhpD family.</text>
</comment>
<dbReference type="Proteomes" id="UP000198575">
    <property type="component" value="Unassembled WGS sequence"/>
</dbReference>
<evidence type="ECO:0000256" key="4">
    <source>
        <dbReference type="ARBA" id="ARBA00023157"/>
    </source>
</evidence>
<feature type="disulfide bond" description="Interchain (with AhpC); in linked form" evidence="6">
    <location>
        <position position="137"/>
    </location>
</feature>
<keyword evidence="1 6" id="KW-0575">Peroxidase</keyword>
<keyword evidence="9" id="KW-1185">Reference proteome</keyword>
<evidence type="ECO:0000256" key="5">
    <source>
        <dbReference type="ARBA" id="ARBA00023284"/>
    </source>
</evidence>
<dbReference type="GO" id="GO:0006979">
    <property type="term" value="P:response to oxidative stress"/>
    <property type="evidence" value="ECO:0007669"/>
    <property type="project" value="InterPro"/>
</dbReference>
<dbReference type="InterPro" id="IPR029032">
    <property type="entry name" value="AhpD-like"/>
</dbReference>
<evidence type="ECO:0000256" key="1">
    <source>
        <dbReference type="ARBA" id="ARBA00022559"/>
    </source>
</evidence>
<dbReference type="PANTHER" id="PTHR33930:SF7">
    <property type="entry name" value="ALKYL HYDROPEROXIDE REDUCTASE AHPD"/>
    <property type="match status" value="1"/>
</dbReference>
<dbReference type="GO" id="GO:0045454">
    <property type="term" value="P:cell redox homeostasis"/>
    <property type="evidence" value="ECO:0007669"/>
    <property type="project" value="TreeGrafter"/>
</dbReference>
<evidence type="ECO:0000256" key="3">
    <source>
        <dbReference type="ARBA" id="ARBA00023002"/>
    </source>
</evidence>
<dbReference type="InterPro" id="IPR003779">
    <property type="entry name" value="CMD-like"/>
</dbReference>
<organism evidence="8 9">
    <name type="scientific">Dokdonella immobilis</name>
    <dbReference type="NCBI Taxonomy" id="578942"/>
    <lineage>
        <taxon>Bacteria</taxon>
        <taxon>Pseudomonadati</taxon>
        <taxon>Pseudomonadota</taxon>
        <taxon>Gammaproteobacteria</taxon>
        <taxon>Lysobacterales</taxon>
        <taxon>Rhodanobacteraceae</taxon>
        <taxon>Dokdonella</taxon>
    </lineage>
</organism>
<dbReference type="NCBIfam" id="TIGR00778">
    <property type="entry name" value="ahpD_dom"/>
    <property type="match status" value="1"/>
</dbReference>
<protein>
    <recommendedName>
        <fullName evidence="6">Alkyl hydroperoxide reductase AhpD</fullName>
        <ecNumber evidence="6">1.11.1.28</ecNumber>
    </recommendedName>
    <alternativeName>
        <fullName evidence="6">Alkylhydroperoxidase AhpD</fullName>
    </alternativeName>
</protein>
<dbReference type="InterPro" id="IPR004675">
    <property type="entry name" value="AhpD_core"/>
</dbReference>
<dbReference type="PANTHER" id="PTHR33930">
    <property type="entry name" value="ALKYL HYDROPEROXIDE REDUCTASE AHPD"/>
    <property type="match status" value="1"/>
</dbReference>
<keyword evidence="3 6" id="KW-0560">Oxidoreductase</keyword>
<feature type="active site" description="Proton donor" evidence="6">
    <location>
        <position position="134"/>
    </location>
</feature>
<evidence type="ECO:0000259" key="7">
    <source>
        <dbReference type="Pfam" id="PF02627"/>
    </source>
</evidence>
<dbReference type="AlphaFoldDB" id="A0A1I4Z405"/>
<evidence type="ECO:0000313" key="9">
    <source>
        <dbReference type="Proteomes" id="UP000198575"/>
    </source>
</evidence>
<feature type="disulfide bond" evidence="6">
    <location>
        <begin position="134"/>
        <end position="137"/>
    </location>
</feature>
<dbReference type="EC" id="1.11.1.28" evidence="6"/>
<gene>
    <name evidence="6" type="primary">ahpD</name>
    <name evidence="8" type="ORF">SAMN05216289_12241</name>
</gene>
<feature type="domain" description="Carboxymuconolactone decarboxylase-like" evidence="7">
    <location>
        <begin position="98"/>
        <end position="178"/>
    </location>
</feature>
<evidence type="ECO:0000256" key="6">
    <source>
        <dbReference type="HAMAP-Rule" id="MF_01676"/>
    </source>
</evidence>
<proteinExistence type="inferred from homology"/>
<keyword evidence="4 6" id="KW-1015">Disulfide bond</keyword>
<dbReference type="GO" id="GO:0015036">
    <property type="term" value="F:disulfide oxidoreductase activity"/>
    <property type="evidence" value="ECO:0007669"/>
    <property type="project" value="TreeGrafter"/>
</dbReference>
<dbReference type="EMBL" id="FOVF01000022">
    <property type="protein sequence ID" value="SFN45016.1"/>
    <property type="molecule type" value="Genomic_DNA"/>
</dbReference>
<reference evidence="8 9" key="1">
    <citation type="submission" date="2016-10" db="EMBL/GenBank/DDBJ databases">
        <authorList>
            <person name="de Groot N.N."/>
        </authorList>
    </citation>
    <scope>NUCLEOTIDE SEQUENCE [LARGE SCALE GENOMIC DNA]</scope>
    <source>
        <strain evidence="8 9">CGMCC 1.7659</strain>
    </source>
</reference>
<dbReference type="Pfam" id="PF02627">
    <property type="entry name" value="CMD"/>
    <property type="match status" value="1"/>
</dbReference>
<name>A0A1I4Z405_9GAMM</name>
<dbReference type="HAMAP" id="MF_01676">
    <property type="entry name" value="AhpD"/>
    <property type="match status" value="1"/>
</dbReference>
<dbReference type="STRING" id="578942.SAMN05216289_12241"/>
<sequence>MNLNDIKAQLPDYAKDLRLNLDSVLSESGAPGLNPKQVAIIAIASAIASRHAPLTTAVRSHFDGQLSDAELNAARAAAAIMGMNNIYYRFVHLVGDDEYAKLRAGLRMNVMANPGCEKVDFELASLAVSAIKGCGMCLESHEKTLRKHDVAPVAIQSAARIAAVIHAVAVASEQAQAAA</sequence>
<dbReference type="GO" id="GO:0032843">
    <property type="term" value="F:hydroperoxide reductase activity"/>
    <property type="evidence" value="ECO:0007669"/>
    <property type="project" value="InterPro"/>
</dbReference>
<evidence type="ECO:0000313" key="8">
    <source>
        <dbReference type="EMBL" id="SFN45016.1"/>
    </source>
</evidence>
<dbReference type="Gene3D" id="1.20.1290.10">
    <property type="entry name" value="AhpD-like"/>
    <property type="match status" value="1"/>
</dbReference>
<dbReference type="RefSeq" id="WP_092409025.1">
    <property type="nucleotide sequence ID" value="NZ_FOVF01000022.1"/>
</dbReference>
<dbReference type="GO" id="GO:0051920">
    <property type="term" value="F:peroxiredoxin activity"/>
    <property type="evidence" value="ECO:0007669"/>
    <property type="project" value="InterPro"/>
</dbReference>
<dbReference type="OrthoDB" id="9801997at2"/>
<comment type="catalytic activity">
    <reaction evidence="6">
        <text>N(6)-[(R)-dihydrolipoyl]-L-lysyl-[lipoyl-carrier protein] + a hydroperoxide = N(6)-[(R)-lipoyl]-L-lysyl-[lipoyl-carrier protein] + an alcohol + H2O</text>
        <dbReference type="Rhea" id="RHEA:62636"/>
        <dbReference type="Rhea" id="RHEA-COMP:10502"/>
        <dbReference type="Rhea" id="RHEA-COMP:16355"/>
        <dbReference type="ChEBI" id="CHEBI:15377"/>
        <dbReference type="ChEBI" id="CHEBI:30879"/>
        <dbReference type="ChEBI" id="CHEBI:35924"/>
        <dbReference type="ChEBI" id="CHEBI:83099"/>
        <dbReference type="ChEBI" id="CHEBI:83100"/>
        <dbReference type="EC" id="1.11.1.28"/>
    </reaction>
</comment>
<comment type="function">
    <text evidence="6">Antioxidant protein with alkyl hydroperoxidase activity. Required for the reduction of the AhpC active site cysteine residues and for the regeneration of the AhpC enzyme activity.</text>
</comment>
<evidence type="ECO:0000256" key="2">
    <source>
        <dbReference type="ARBA" id="ARBA00022862"/>
    </source>
</evidence>
<accession>A0A1I4Z405</accession>